<feature type="transmembrane region" description="Helical" evidence="1">
    <location>
        <begin position="381"/>
        <end position="406"/>
    </location>
</feature>
<dbReference type="EMBL" id="MU866337">
    <property type="protein sequence ID" value="KAK4173527.1"/>
    <property type="molecule type" value="Genomic_DNA"/>
</dbReference>
<evidence type="ECO:0000313" key="3">
    <source>
        <dbReference type="Proteomes" id="UP001302321"/>
    </source>
</evidence>
<keyword evidence="1" id="KW-0812">Transmembrane</keyword>
<keyword evidence="1" id="KW-1133">Transmembrane helix</keyword>
<evidence type="ECO:0000256" key="1">
    <source>
        <dbReference type="SAM" id="Phobius"/>
    </source>
</evidence>
<protein>
    <submittedName>
        <fullName evidence="2">Uncharacterized protein</fullName>
    </submittedName>
</protein>
<feature type="transmembrane region" description="Helical" evidence="1">
    <location>
        <begin position="327"/>
        <end position="345"/>
    </location>
</feature>
<dbReference type="Proteomes" id="UP001302321">
    <property type="component" value="Unassembled WGS sequence"/>
</dbReference>
<organism evidence="2 3">
    <name type="scientific">Triangularia setosa</name>
    <dbReference type="NCBI Taxonomy" id="2587417"/>
    <lineage>
        <taxon>Eukaryota</taxon>
        <taxon>Fungi</taxon>
        <taxon>Dikarya</taxon>
        <taxon>Ascomycota</taxon>
        <taxon>Pezizomycotina</taxon>
        <taxon>Sordariomycetes</taxon>
        <taxon>Sordariomycetidae</taxon>
        <taxon>Sordariales</taxon>
        <taxon>Podosporaceae</taxon>
        <taxon>Triangularia</taxon>
    </lineage>
</organism>
<evidence type="ECO:0000313" key="2">
    <source>
        <dbReference type="EMBL" id="KAK4173527.1"/>
    </source>
</evidence>
<sequence length="658" mass="72503">MIACSLEDDQRMRSAMLQRHRVSLDNRPIASDFNRVDPVQYQPVQYLSGQEEWLSNVLLPNAKPDLSCVKQLQGSSFTVEDELGTVRNAKIGLVIQIKGTKYATTVAHVFSNQLENDIPPQANISMSSFKIHHPHHGPIFGKPLLYDITNHSNASITSDYALLPILCRLDTEFKLLTSEELEQRITIAPQDNQVQTASDFTSILRGTLSVIPAFIRLPSGKGFQKVWTVHLDRPVQGGDCGTMVIDSKNGCIYGHIIAGSPSSMHAYILPAYLLLDSLRASGLLAVRDEKRACSPTAVIVRKMVLFLLITEICVMVWLMSMSRSKDLRVLLGGVTLTLLMTLATFPSRYRGISQAPERQMVPHIAYQVRSLSEKINSHNGLLVLIMTSVLCFILLALCLSSLFILWARTLITKEPPPIHRPTMDLMFSNCTIDGTMIQAPGITARLQNSTLCISPSSGMDPILQLSNPHHISTSPTAFQADLVSPSISVNSNVDPPPTWTVPIDLQHQSLKFVFSGYISGGIIWAFDKVPSPYTAINDMFSWDNLPPILSLTNKPRLLDLLVKAGNISQRSFGLDVGSSSLSQPRSGALVLGGSNPSSRGALLGSFDLTTDGPPEHSEATRWLCQFMVRIKFMTLRSQNGSISLDFARHTRGCVEPYN</sequence>
<dbReference type="AlphaFoldDB" id="A0AAN7A5V9"/>
<proteinExistence type="predicted"/>
<accession>A0AAN7A5V9</accession>
<reference evidence="2" key="2">
    <citation type="submission" date="2023-05" db="EMBL/GenBank/DDBJ databases">
        <authorList>
            <consortium name="Lawrence Berkeley National Laboratory"/>
            <person name="Steindorff A."/>
            <person name="Hensen N."/>
            <person name="Bonometti L."/>
            <person name="Westerberg I."/>
            <person name="Brannstrom I.O."/>
            <person name="Guillou S."/>
            <person name="Cros-Aarteil S."/>
            <person name="Calhoun S."/>
            <person name="Haridas S."/>
            <person name="Kuo A."/>
            <person name="Mondo S."/>
            <person name="Pangilinan J."/>
            <person name="Riley R."/>
            <person name="Labutti K."/>
            <person name="Andreopoulos B."/>
            <person name="Lipzen A."/>
            <person name="Chen C."/>
            <person name="Yanf M."/>
            <person name="Daum C."/>
            <person name="Ng V."/>
            <person name="Clum A."/>
            <person name="Ohm R."/>
            <person name="Martin F."/>
            <person name="Silar P."/>
            <person name="Natvig D."/>
            <person name="Lalanne C."/>
            <person name="Gautier V."/>
            <person name="Ament-Velasquez S.L."/>
            <person name="Kruys A."/>
            <person name="Hutchinson M.I."/>
            <person name="Powell A.J."/>
            <person name="Barry K."/>
            <person name="Miller A.N."/>
            <person name="Grigoriev I.V."/>
            <person name="Debuchy R."/>
            <person name="Gladieux P."/>
            <person name="Thoren M.H."/>
            <person name="Johannesson H."/>
        </authorList>
    </citation>
    <scope>NUCLEOTIDE SEQUENCE</scope>
    <source>
        <strain evidence="2">CBS 892.96</strain>
    </source>
</reference>
<keyword evidence="3" id="KW-1185">Reference proteome</keyword>
<name>A0AAN7A5V9_9PEZI</name>
<comment type="caution">
    <text evidence="2">The sequence shown here is derived from an EMBL/GenBank/DDBJ whole genome shotgun (WGS) entry which is preliminary data.</text>
</comment>
<feature type="transmembrane region" description="Helical" evidence="1">
    <location>
        <begin position="303"/>
        <end position="320"/>
    </location>
</feature>
<gene>
    <name evidence="2" type="ORF">QBC36DRAFT_55708</name>
</gene>
<reference evidence="2" key="1">
    <citation type="journal article" date="2023" name="Mol. Phylogenet. Evol.">
        <title>Genome-scale phylogeny and comparative genomics of the fungal order Sordariales.</title>
        <authorList>
            <person name="Hensen N."/>
            <person name="Bonometti L."/>
            <person name="Westerberg I."/>
            <person name="Brannstrom I.O."/>
            <person name="Guillou S."/>
            <person name="Cros-Aarteil S."/>
            <person name="Calhoun S."/>
            <person name="Haridas S."/>
            <person name="Kuo A."/>
            <person name="Mondo S."/>
            <person name="Pangilinan J."/>
            <person name="Riley R."/>
            <person name="LaButti K."/>
            <person name="Andreopoulos B."/>
            <person name="Lipzen A."/>
            <person name="Chen C."/>
            <person name="Yan M."/>
            <person name="Daum C."/>
            <person name="Ng V."/>
            <person name="Clum A."/>
            <person name="Steindorff A."/>
            <person name="Ohm R.A."/>
            <person name="Martin F."/>
            <person name="Silar P."/>
            <person name="Natvig D.O."/>
            <person name="Lalanne C."/>
            <person name="Gautier V."/>
            <person name="Ament-Velasquez S.L."/>
            <person name="Kruys A."/>
            <person name="Hutchinson M.I."/>
            <person name="Powell A.J."/>
            <person name="Barry K."/>
            <person name="Miller A.N."/>
            <person name="Grigoriev I.V."/>
            <person name="Debuchy R."/>
            <person name="Gladieux P."/>
            <person name="Hiltunen Thoren M."/>
            <person name="Johannesson H."/>
        </authorList>
    </citation>
    <scope>NUCLEOTIDE SEQUENCE</scope>
    <source>
        <strain evidence="2">CBS 892.96</strain>
    </source>
</reference>
<keyword evidence="1" id="KW-0472">Membrane</keyword>